<dbReference type="OrthoDB" id="432483at2759"/>
<dbReference type="PROSITE" id="PS50011">
    <property type="entry name" value="PROTEIN_KINASE_DOM"/>
    <property type="match status" value="1"/>
</dbReference>
<comment type="catalytic activity">
    <reaction evidence="7">
        <text>L-threonyl-[protein] + ATP = O-phospho-L-threonyl-[protein] + ADP + H(+)</text>
        <dbReference type="Rhea" id="RHEA:46608"/>
        <dbReference type="Rhea" id="RHEA-COMP:11060"/>
        <dbReference type="Rhea" id="RHEA-COMP:11605"/>
        <dbReference type="ChEBI" id="CHEBI:15378"/>
        <dbReference type="ChEBI" id="CHEBI:30013"/>
        <dbReference type="ChEBI" id="CHEBI:30616"/>
        <dbReference type="ChEBI" id="CHEBI:61977"/>
        <dbReference type="ChEBI" id="CHEBI:456216"/>
        <dbReference type="EC" id="2.7.11.1"/>
    </reaction>
</comment>
<feature type="region of interest" description="Disordered" evidence="9">
    <location>
        <begin position="118"/>
        <end position="159"/>
    </location>
</feature>
<keyword evidence="12" id="KW-1185">Reference proteome</keyword>
<evidence type="ECO:0000256" key="7">
    <source>
        <dbReference type="ARBA" id="ARBA00047899"/>
    </source>
</evidence>
<dbReference type="GO" id="GO:0005524">
    <property type="term" value="F:ATP binding"/>
    <property type="evidence" value="ECO:0007669"/>
    <property type="project" value="UniProtKB-KW"/>
</dbReference>
<organism evidence="11 12">
    <name type="scientific">Rhododendron williamsianum</name>
    <dbReference type="NCBI Taxonomy" id="262921"/>
    <lineage>
        <taxon>Eukaryota</taxon>
        <taxon>Viridiplantae</taxon>
        <taxon>Streptophyta</taxon>
        <taxon>Embryophyta</taxon>
        <taxon>Tracheophyta</taxon>
        <taxon>Spermatophyta</taxon>
        <taxon>Magnoliopsida</taxon>
        <taxon>eudicotyledons</taxon>
        <taxon>Gunneridae</taxon>
        <taxon>Pentapetalae</taxon>
        <taxon>asterids</taxon>
        <taxon>Ericales</taxon>
        <taxon>Ericaceae</taxon>
        <taxon>Ericoideae</taxon>
        <taxon>Rhodoreae</taxon>
        <taxon>Rhododendron</taxon>
    </lineage>
</organism>
<accession>A0A6A4LQ25</accession>
<protein>
    <recommendedName>
        <fullName evidence="1">non-specific serine/threonine protein kinase</fullName>
        <ecNumber evidence="1">2.7.11.1</ecNumber>
    </recommendedName>
</protein>
<feature type="domain" description="Protein kinase" evidence="10">
    <location>
        <begin position="220"/>
        <end position="526"/>
    </location>
</feature>
<evidence type="ECO:0000313" key="11">
    <source>
        <dbReference type="EMBL" id="KAE9456637.1"/>
    </source>
</evidence>
<evidence type="ECO:0000256" key="6">
    <source>
        <dbReference type="ARBA" id="ARBA00022840"/>
    </source>
</evidence>
<comment type="catalytic activity">
    <reaction evidence="8">
        <text>L-seryl-[protein] + ATP = O-phospho-L-seryl-[protein] + ADP + H(+)</text>
        <dbReference type="Rhea" id="RHEA:17989"/>
        <dbReference type="Rhea" id="RHEA-COMP:9863"/>
        <dbReference type="Rhea" id="RHEA-COMP:11604"/>
        <dbReference type="ChEBI" id="CHEBI:15378"/>
        <dbReference type="ChEBI" id="CHEBI:29999"/>
        <dbReference type="ChEBI" id="CHEBI:30616"/>
        <dbReference type="ChEBI" id="CHEBI:83421"/>
        <dbReference type="ChEBI" id="CHEBI:456216"/>
        <dbReference type="EC" id="2.7.11.1"/>
    </reaction>
</comment>
<dbReference type="Gene3D" id="1.10.510.10">
    <property type="entry name" value="Transferase(Phosphotransferase) domain 1"/>
    <property type="match status" value="1"/>
</dbReference>
<dbReference type="EMBL" id="QEFC01001721">
    <property type="protein sequence ID" value="KAE9456637.1"/>
    <property type="molecule type" value="Genomic_DNA"/>
</dbReference>
<feature type="compositionally biased region" description="Polar residues" evidence="9">
    <location>
        <begin position="17"/>
        <end position="29"/>
    </location>
</feature>
<feature type="compositionally biased region" description="Polar residues" evidence="9">
    <location>
        <begin position="88"/>
        <end position="105"/>
    </location>
</feature>
<feature type="region of interest" description="Disordered" evidence="9">
    <location>
        <begin position="1"/>
        <end position="106"/>
    </location>
</feature>
<sequence length="526" mass="57325">MASKSCVRTSPEKQGKPTGNQTLERNSCSPVPLPVSKTSKAEADASKNFPRSVRHTAPKQVNNEATEEMKSLSSHQKGSSNDLDRKFNSSLSLVDPKQVSSNVSPAVNDFMGSLDGGAYQEKKSSDHATVKDSSAAAKVSDGTNSLAKTSGSAKNSDRADFVESGKSSLCRGSTSSDVSDESTCSSFSSSINKPHKANDSRWEAIQVVRTKDGGLGLSHFRLLKRLGCGDIGSVYLSELSGTKSYFAMKVMDKAALASRKKLLRAQTEREILQCLDHPFLPTLYSHFETDKFSCLVMEFCPGGDLHTLRQRQPGKHFSEQAVNPTLVKSASVDVEPLKKNPVYCVQPACIEPSCIQPSCVLPTTCFTPRFFSSKPKKDRKPKTEIGNQVTPLPELMAEPTGARSMSFVGTHEYLAPEIIKGKGMEPLRFPESPVVSFAARDLIRGLLVKEPQHRLAYKRGATEIKQHPFFEGVNWALIRCASPPEIPKPVEIERIPGPAASTSEKAAVVANADQKSSDNYLEFDFF</sequence>
<evidence type="ECO:0000256" key="8">
    <source>
        <dbReference type="ARBA" id="ARBA00048679"/>
    </source>
</evidence>
<dbReference type="Pfam" id="PF00069">
    <property type="entry name" value="Pkinase"/>
    <property type="match status" value="1"/>
</dbReference>
<reference evidence="11 12" key="1">
    <citation type="journal article" date="2019" name="Genome Biol. Evol.">
        <title>The Rhododendron genome and chromosomal organization provide insight into shared whole-genome duplications across the heath family (Ericaceae).</title>
        <authorList>
            <person name="Soza V.L."/>
            <person name="Lindsley D."/>
            <person name="Waalkes A."/>
            <person name="Ramage E."/>
            <person name="Patwardhan R.P."/>
            <person name="Burton J.N."/>
            <person name="Adey A."/>
            <person name="Kumar A."/>
            <person name="Qiu R."/>
            <person name="Shendure J."/>
            <person name="Hall B."/>
        </authorList>
    </citation>
    <scope>NUCLEOTIDE SEQUENCE [LARGE SCALE GENOMIC DNA]</scope>
    <source>
        <strain evidence="11">RSF 1966-606</strain>
    </source>
</reference>
<feature type="non-terminal residue" evidence="11">
    <location>
        <position position="1"/>
    </location>
</feature>
<dbReference type="SMART" id="SM00220">
    <property type="entry name" value="S_TKc"/>
    <property type="match status" value="1"/>
</dbReference>
<evidence type="ECO:0000313" key="12">
    <source>
        <dbReference type="Proteomes" id="UP000428333"/>
    </source>
</evidence>
<dbReference type="SUPFAM" id="SSF56112">
    <property type="entry name" value="Protein kinase-like (PK-like)"/>
    <property type="match status" value="2"/>
</dbReference>
<proteinExistence type="predicted"/>
<feature type="compositionally biased region" description="Polar residues" evidence="9">
    <location>
        <begin position="141"/>
        <end position="154"/>
    </location>
</feature>
<evidence type="ECO:0000256" key="3">
    <source>
        <dbReference type="ARBA" id="ARBA00022679"/>
    </source>
</evidence>
<keyword evidence="6" id="KW-0067">ATP-binding</keyword>
<evidence type="ECO:0000256" key="4">
    <source>
        <dbReference type="ARBA" id="ARBA00022741"/>
    </source>
</evidence>
<dbReference type="Proteomes" id="UP000428333">
    <property type="component" value="Linkage Group LG07"/>
</dbReference>
<feature type="compositionally biased region" description="Polar residues" evidence="9">
    <location>
        <begin position="71"/>
        <end position="81"/>
    </location>
</feature>
<evidence type="ECO:0000256" key="1">
    <source>
        <dbReference type="ARBA" id="ARBA00012513"/>
    </source>
</evidence>
<dbReference type="InterPro" id="IPR000719">
    <property type="entry name" value="Prot_kinase_dom"/>
</dbReference>
<keyword evidence="5" id="KW-0418">Kinase</keyword>
<dbReference type="FunFam" id="3.30.200.20:FF:000032">
    <property type="entry name" value="Serine/threonine-protein kinase D6PK-like"/>
    <property type="match status" value="1"/>
</dbReference>
<keyword evidence="3" id="KW-0808">Transferase</keyword>
<evidence type="ECO:0000256" key="5">
    <source>
        <dbReference type="ARBA" id="ARBA00022777"/>
    </source>
</evidence>
<keyword evidence="2" id="KW-0723">Serine/threonine-protein kinase</keyword>
<comment type="caution">
    <text evidence="11">The sequence shown here is derived from an EMBL/GenBank/DDBJ whole genome shotgun (WGS) entry which is preliminary data.</text>
</comment>
<dbReference type="Gene3D" id="3.30.200.20">
    <property type="entry name" value="Phosphorylase Kinase, domain 1"/>
    <property type="match status" value="1"/>
</dbReference>
<dbReference type="EC" id="2.7.11.1" evidence="1"/>
<dbReference type="AlphaFoldDB" id="A0A6A4LQ25"/>
<name>A0A6A4LQ25_9ERIC</name>
<evidence type="ECO:0000259" key="10">
    <source>
        <dbReference type="PROSITE" id="PS50011"/>
    </source>
</evidence>
<dbReference type="GO" id="GO:0004674">
    <property type="term" value="F:protein serine/threonine kinase activity"/>
    <property type="evidence" value="ECO:0007669"/>
    <property type="project" value="UniProtKB-KW"/>
</dbReference>
<feature type="compositionally biased region" description="Basic and acidic residues" evidence="9">
    <location>
        <begin position="120"/>
        <end position="130"/>
    </location>
</feature>
<evidence type="ECO:0000256" key="2">
    <source>
        <dbReference type="ARBA" id="ARBA00022527"/>
    </source>
</evidence>
<keyword evidence="4" id="KW-0547">Nucleotide-binding</keyword>
<dbReference type="PANTHER" id="PTHR45637">
    <property type="entry name" value="FLIPPASE KINASE 1-RELATED"/>
    <property type="match status" value="1"/>
</dbReference>
<evidence type="ECO:0000256" key="9">
    <source>
        <dbReference type="SAM" id="MobiDB-lite"/>
    </source>
</evidence>
<dbReference type="InterPro" id="IPR011009">
    <property type="entry name" value="Kinase-like_dom_sf"/>
</dbReference>
<gene>
    <name evidence="11" type="ORF">C3L33_11507</name>
</gene>